<keyword evidence="2" id="KW-0812">Transmembrane</keyword>
<gene>
    <name evidence="3" type="ORF">EZS28_037010</name>
</gene>
<feature type="region of interest" description="Disordered" evidence="1">
    <location>
        <begin position="71"/>
        <end position="93"/>
    </location>
</feature>
<protein>
    <submittedName>
        <fullName evidence="3">Uncharacterized protein</fullName>
    </submittedName>
</protein>
<evidence type="ECO:0000256" key="2">
    <source>
        <dbReference type="SAM" id="Phobius"/>
    </source>
</evidence>
<accession>A0A5J4UBB1</accession>
<keyword evidence="2" id="KW-0472">Membrane</keyword>
<sequence>MIILEVGVFYPVTATIPVGLVIWIGILKDGIEDLIRYKANRIVNRKADHTFRRKEFEQIETCQIRVGDNTTSLSATPGMGGCRSASESQIEQK</sequence>
<dbReference type="EMBL" id="SNRW01018307">
    <property type="protein sequence ID" value="KAA6367463.1"/>
    <property type="molecule type" value="Genomic_DNA"/>
</dbReference>
<evidence type="ECO:0000313" key="3">
    <source>
        <dbReference type="EMBL" id="KAA6367463.1"/>
    </source>
</evidence>
<proteinExistence type="predicted"/>
<feature type="transmembrane region" description="Helical" evidence="2">
    <location>
        <begin position="6"/>
        <end position="27"/>
    </location>
</feature>
<dbReference type="Proteomes" id="UP000324800">
    <property type="component" value="Unassembled WGS sequence"/>
</dbReference>
<organism evidence="3 4">
    <name type="scientific">Streblomastix strix</name>
    <dbReference type="NCBI Taxonomy" id="222440"/>
    <lineage>
        <taxon>Eukaryota</taxon>
        <taxon>Metamonada</taxon>
        <taxon>Preaxostyla</taxon>
        <taxon>Oxymonadida</taxon>
        <taxon>Streblomastigidae</taxon>
        <taxon>Streblomastix</taxon>
    </lineage>
</organism>
<dbReference type="OrthoDB" id="377733at2759"/>
<comment type="caution">
    <text evidence="3">The sequence shown here is derived from an EMBL/GenBank/DDBJ whole genome shotgun (WGS) entry which is preliminary data.</text>
</comment>
<evidence type="ECO:0000256" key="1">
    <source>
        <dbReference type="SAM" id="MobiDB-lite"/>
    </source>
</evidence>
<evidence type="ECO:0000313" key="4">
    <source>
        <dbReference type="Proteomes" id="UP000324800"/>
    </source>
</evidence>
<name>A0A5J4UBB1_9EUKA</name>
<dbReference type="AlphaFoldDB" id="A0A5J4UBB1"/>
<keyword evidence="2" id="KW-1133">Transmembrane helix</keyword>
<reference evidence="3 4" key="1">
    <citation type="submission" date="2019-03" db="EMBL/GenBank/DDBJ databases">
        <title>Single cell metagenomics reveals metabolic interactions within the superorganism composed of flagellate Streblomastix strix and complex community of Bacteroidetes bacteria on its surface.</title>
        <authorList>
            <person name="Treitli S.C."/>
            <person name="Kolisko M."/>
            <person name="Husnik F."/>
            <person name="Keeling P."/>
            <person name="Hampl V."/>
        </authorList>
    </citation>
    <scope>NUCLEOTIDE SEQUENCE [LARGE SCALE GENOMIC DNA]</scope>
    <source>
        <strain evidence="3">ST1C</strain>
    </source>
</reference>